<keyword evidence="2" id="KW-1133">Transmembrane helix</keyword>
<dbReference type="AlphaFoldDB" id="A0A2D0JSL4"/>
<keyword evidence="4" id="KW-1185">Reference proteome</keyword>
<reference evidence="3 4" key="1">
    <citation type="journal article" date="2017" name="Nat. Microbiol.">
        <title>Natural product diversity associated with the nematode symbionts Photorhabdus and Xenorhabdus.</title>
        <authorList>
            <person name="Tobias N.J."/>
            <person name="Wolff H."/>
            <person name="Djahanschiri B."/>
            <person name="Grundmann F."/>
            <person name="Kronenwerth M."/>
            <person name="Shi Y.M."/>
            <person name="Simonyi S."/>
            <person name="Grun P."/>
            <person name="Shapiro-Ilan D."/>
            <person name="Pidot S.J."/>
            <person name="Stinear T.P."/>
            <person name="Ebersberger I."/>
            <person name="Bode H.B."/>
        </authorList>
    </citation>
    <scope>NUCLEOTIDE SEQUENCE [LARGE SCALE GENOMIC DNA]</scope>
    <source>
        <strain evidence="3 4">DSM 17902</strain>
    </source>
</reference>
<gene>
    <name evidence="3" type="ORF">Xmir_01283</name>
</gene>
<name>A0A2D0JSL4_9GAMM</name>
<keyword evidence="2" id="KW-0472">Membrane</keyword>
<proteinExistence type="predicted"/>
<evidence type="ECO:0000313" key="3">
    <source>
        <dbReference type="EMBL" id="PHM49363.1"/>
    </source>
</evidence>
<dbReference type="RefSeq" id="WP_099113583.1">
    <property type="nucleotide sequence ID" value="NZ_CAWNQI010000084.1"/>
</dbReference>
<evidence type="ECO:0000256" key="2">
    <source>
        <dbReference type="SAM" id="Phobius"/>
    </source>
</evidence>
<evidence type="ECO:0000313" key="4">
    <source>
        <dbReference type="Proteomes" id="UP000221980"/>
    </source>
</evidence>
<feature type="compositionally biased region" description="Gly residues" evidence="1">
    <location>
        <begin position="189"/>
        <end position="199"/>
    </location>
</feature>
<dbReference type="Proteomes" id="UP000221980">
    <property type="component" value="Unassembled WGS sequence"/>
</dbReference>
<protein>
    <submittedName>
        <fullName evidence="3">Uncharacterized protein</fullName>
    </submittedName>
</protein>
<comment type="caution">
    <text evidence="3">The sequence shown here is derived from an EMBL/GenBank/DDBJ whole genome shotgun (WGS) entry which is preliminary data.</text>
</comment>
<keyword evidence="2" id="KW-0812">Transmembrane</keyword>
<feature type="transmembrane region" description="Helical" evidence="2">
    <location>
        <begin position="6"/>
        <end position="28"/>
    </location>
</feature>
<dbReference type="OrthoDB" id="6637115at2"/>
<dbReference type="EMBL" id="NITZ01000005">
    <property type="protein sequence ID" value="PHM49363.1"/>
    <property type="molecule type" value="Genomic_DNA"/>
</dbReference>
<feature type="region of interest" description="Disordered" evidence="1">
    <location>
        <begin position="145"/>
        <end position="199"/>
    </location>
</feature>
<sequence>MTNILWRYGLTAIVSAALSGGMVAGWVAKSMQAAVDAEIQNRQAAELTFYQSQKATAELNAAALHQLVTEQQVQLQKNADLSNKLYAALTGLSQAAKRIETQIPAALDRDGAGYNGIGPDGLQLYQSAFGYGHAAADRVNLSGDPRVPASAAPQTAQTLVRHPRCPAGPCQPVRPVESRTGTQAVRHSGLGGPATGTAP</sequence>
<evidence type="ECO:0000256" key="1">
    <source>
        <dbReference type="SAM" id="MobiDB-lite"/>
    </source>
</evidence>
<organism evidence="3 4">
    <name type="scientific">Xenorhabdus miraniensis</name>
    <dbReference type="NCBI Taxonomy" id="351674"/>
    <lineage>
        <taxon>Bacteria</taxon>
        <taxon>Pseudomonadati</taxon>
        <taxon>Pseudomonadota</taxon>
        <taxon>Gammaproteobacteria</taxon>
        <taxon>Enterobacterales</taxon>
        <taxon>Morganellaceae</taxon>
        <taxon>Xenorhabdus</taxon>
    </lineage>
</organism>
<accession>A0A2D0JSL4</accession>